<dbReference type="SUPFAM" id="SSF51621">
    <property type="entry name" value="Phosphoenolpyruvate/pyruvate domain"/>
    <property type="match status" value="1"/>
</dbReference>
<evidence type="ECO:0000256" key="4">
    <source>
        <dbReference type="PIRSR" id="PIRSR015582-1"/>
    </source>
</evidence>
<evidence type="ECO:0000256" key="5">
    <source>
        <dbReference type="PIRSR" id="PIRSR015582-2"/>
    </source>
</evidence>
<keyword evidence="2 5" id="KW-0479">Metal-binding</keyword>
<organism evidence="7 8">
    <name type="scientific">Gordonia otitidis (strain DSM 44809 / CCUG 52243 / JCM 12355 / NBRC 100426 / IFM 10032)</name>
    <dbReference type="NCBI Taxonomy" id="1108044"/>
    <lineage>
        <taxon>Bacteria</taxon>
        <taxon>Bacillati</taxon>
        <taxon>Actinomycetota</taxon>
        <taxon>Actinomycetes</taxon>
        <taxon>Mycobacteriales</taxon>
        <taxon>Gordoniaceae</taxon>
        <taxon>Gordonia</taxon>
    </lineage>
</organism>
<accession>H5TLS5</accession>
<reference evidence="7" key="1">
    <citation type="submission" date="2012-02" db="EMBL/GenBank/DDBJ databases">
        <title>Whole genome shotgun sequence of Gordonia otitidis NBRC 100426.</title>
        <authorList>
            <person name="Yoshida I."/>
            <person name="Hosoyama A."/>
            <person name="Tsuchikane K."/>
            <person name="Katsumata H."/>
            <person name="Yamazaki S."/>
            <person name="Fujita N."/>
        </authorList>
    </citation>
    <scope>NUCLEOTIDE SEQUENCE [LARGE SCALE GENOMIC DNA]</scope>
    <source>
        <strain evidence="7">NBRC 100426</strain>
    </source>
</reference>
<keyword evidence="7" id="KW-0456">Lyase</keyword>
<evidence type="ECO:0000313" key="7">
    <source>
        <dbReference type="EMBL" id="GAB34433.1"/>
    </source>
</evidence>
<dbReference type="InterPro" id="IPR005000">
    <property type="entry name" value="Aldolase/citrate-lyase_domain"/>
</dbReference>
<gene>
    <name evidence="7" type="ORF">GOOTI_108_00250</name>
</gene>
<evidence type="ECO:0000256" key="3">
    <source>
        <dbReference type="ARBA" id="ARBA00022842"/>
    </source>
</evidence>
<name>H5TLS5_GORO1</name>
<sequence length="307" mass="32474">MTTGPIVPPNQFGVASQIGNEPQMLANAWLPSGPAMLFCPADRPERYQKALERADVVILDLEDAVAPENRTDAREALIANAIDPDRTVVRINPAGTGDYRRDLAALSDTNYRVVMQAKAETAESVIETAFQTIALIETPLGVVNVNQIAQAVNCIGLMWGAEDLVAGLGGKSSRFAAGEPGAGTYRDVARYARAMVRISSAAAGIFAVDSVHLDIPDTDGLAAEVRDAVALGYAATACIHPSQVEVIRTGYSPDPDEVDWAKKVLEKSEEFGGGVFSLDGQMIDGPVLRQAEAVLARAAAAENLTTP</sequence>
<dbReference type="STRING" id="1108044.GOOTI_108_00250"/>
<evidence type="ECO:0000256" key="1">
    <source>
        <dbReference type="ARBA" id="ARBA00001946"/>
    </source>
</evidence>
<evidence type="ECO:0000256" key="2">
    <source>
        <dbReference type="ARBA" id="ARBA00022723"/>
    </source>
</evidence>
<dbReference type="InterPro" id="IPR011206">
    <property type="entry name" value="Citrate_lyase_beta/mcl1/mcl2"/>
</dbReference>
<dbReference type="PANTHER" id="PTHR32308:SF10">
    <property type="entry name" value="CITRATE LYASE SUBUNIT BETA"/>
    <property type="match status" value="1"/>
</dbReference>
<feature type="binding site" evidence="4">
    <location>
        <position position="137"/>
    </location>
    <ligand>
        <name>substrate</name>
    </ligand>
</feature>
<feature type="binding site" evidence="5">
    <location>
        <position position="137"/>
    </location>
    <ligand>
        <name>Mg(2+)</name>
        <dbReference type="ChEBI" id="CHEBI:18420"/>
    </ligand>
</feature>
<evidence type="ECO:0000313" key="8">
    <source>
        <dbReference type="Proteomes" id="UP000005038"/>
    </source>
</evidence>
<dbReference type="Proteomes" id="UP000005038">
    <property type="component" value="Unassembled WGS sequence"/>
</dbReference>
<keyword evidence="8" id="KW-1185">Reference proteome</keyword>
<dbReference type="Pfam" id="PF03328">
    <property type="entry name" value="HpcH_HpaI"/>
    <property type="match status" value="1"/>
</dbReference>
<comment type="cofactor">
    <cofactor evidence="1">
        <name>Mg(2+)</name>
        <dbReference type="ChEBI" id="CHEBI:18420"/>
    </cofactor>
</comment>
<feature type="binding site" evidence="4">
    <location>
        <position position="90"/>
    </location>
    <ligand>
        <name>substrate</name>
    </ligand>
</feature>
<dbReference type="Gene3D" id="3.20.20.60">
    <property type="entry name" value="Phosphoenolpyruvate-binding domains"/>
    <property type="match status" value="1"/>
</dbReference>
<keyword evidence="3 5" id="KW-0460">Magnesium</keyword>
<dbReference type="RefSeq" id="WP_007238670.1">
    <property type="nucleotide sequence ID" value="NZ_BAFB01000108.1"/>
</dbReference>
<dbReference type="PIRSF" id="PIRSF015582">
    <property type="entry name" value="Cit_lyase_B"/>
    <property type="match status" value="1"/>
</dbReference>
<dbReference type="PANTHER" id="PTHR32308">
    <property type="entry name" value="LYASE BETA SUBUNIT, PUTATIVE (AFU_ORTHOLOGUE AFUA_4G13030)-RELATED"/>
    <property type="match status" value="1"/>
</dbReference>
<dbReference type="GO" id="GO:0006107">
    <property type="term" value="P:oxaloacetate metabolic process"/>
    <property type="evidence" value="ECO:0007669"/>
    <property type="project" value="TreeGrafter"/>
</dbReference>
<dbReference type="EMBL" id="BAFB01000108">
    <property type="protein sequence ID" value="GAB34433.1"/>
    <property type="molecule type" value="Genomic_DNA"/>
</dbReference>
<proteinExistence type="predicted"/>
<comment type="caution">
    <text evidence="7">The sequence shown here is derived from an EMBL/GenBank/DDBJ whole genome shotgun (WGS) entry which is preliminary data.</text>
</comment>
<dbReference type="GO" id="GO:0000287">
    <property type="term" value="F:magnesium ion binding"/>
    <property type="evidence" value="ECO:0007669"/>
    <property type="project" value="TreeGrafter"/>
</dbReference>
<dbReference type="AlphaFoldDB" id="H5TLS5"/>
<dbReference type="GO" id="GO:0016829">
    <property type="term" value="F:lyase activity"/>
    <property type="evidence" value="ECO:0007669"/>
    <property type="project" value="UniProtKB-KW"/>
</dbReference>
<evidence type="ECO:0000259" key="6">
    <source>
        <dbReference type="Pfam" id="PF03328"/>
    </source>
</evidence>
<feature type="domain" description="HpcH/HpaI aldolase/citrate lyase" evidence="6">
    <location>
        <begin position="35"/>
        <end position="241"/>
    </location>
</feature>
<dbReference type="InterPro" id="IPR015813">
    <property type="entry name" value="Pyrv/PenolPyrv_kinase-like_dom"/>
</dbReference>
<protein>
    <submittedName>
        <fullName evidence="7">Citrate lyase beta subunit</fullName>
    </submittedName>
</protein>
<dbReference type="InterPro" id="IPR040442">
    <property type="entry name" value="Pyrv_kinase-like_dom_sf"/>
</dbReference>
<feature type="binding site" evidence="5">
    <location>
        <position position="163"/>
    </location>
    <ligand>
        <name>Mg(2+)</name>
        <dbReference type="ChEBI" id="CHEBI:18420"/>
    </ligand>
</feature>